<evidence type="ECO:0000256" key="2">
    <source>
        <dbReference type="RuleBase" id="RU003707"/>
    </source>
</evidence>
<gene>
    <name evidence="4" type="ORF">ACFSCY_36570</name>
</gene>
<dbReference type="EMBL" id="JBHUCP010000047">
    <property type="protein sequence ID" value="MFD1534942.1"/>
    <property type="molecule type" value="Genomic_DNA"/>
</dbReference>
<name>A0ABW4FX43_9PSEU</name>
<dbReference type="InterPro" id="IPR001753">
    <property type="entry name" value="Enoyl-CoA_hydra/iso"/>
</dbReference>
<dbReference type="RefSeq" id="WP_343982645.1">
    <property type="nucleotide sequence ID" value="NZ_BAAAJG010000015.1"/>
</dbReference>
<proteinExistence type="inferred from homology"/>
<dbReference type="CDD" id="cd06558">
    <property type="entry name" value="crotonase-like"/>
    <property type="match status" value="1"/>
</dbReference>
<sequence>MRPRAAGCSPRALDLIEGDDDVRAVVITGTGRAFTSGANLREDQALTDEQLADYIGEFSGMLNRIEALRMPVIAAISGASVGGGLEFALACDIRSPRPRRTDEPPEPHSNPRSHAE</sequence>
<dbReference type="Pfam" id="PF00378">
    <property type="entry name" value="ECH_1"/>
    <property type="match status" value="1"/>
</dbReference>
<dbReference type="InterPro" id="IPR018376">
    <property type="entry name" value="Enoyl-CoA_hyd/isom_CS"/>
</dbReference>
<evidence type="ECO:0000256" key="3">
    <source>
        <dbReference type="SAM" id="MobiDB-lite"/>
    </source>
</evidence>
<dbReference type="PROSITE" id="PS00166">
    <property type="entry name" value="ENOYL_COA_HYDRATASE"/>
    <property type="match status" value="1"/>
</dbReference>
<dbReference type="PANTHER" id="PTHR11941:SF54">
    <property type="entry name" value="ENOYL-COA HYDRATASE, MITOCHONDRIAL"/>
    <property type="match status" value="1"/>
</dbReference>
<evidence type="ECO:0000313" key="4">
    <source>
        <dbReference type="EMBL" id="MFD1534942.1"/>
    </source>
</evidence>
<dbReference type="PANTHER" id="PTHR11941">
    <property type="entry name" value="ENOYL-COA HYDRATASE-RELATED"/>
    <property type="match status" value="1"/>
</dbReference>
<feature type="region of interest" description="Disordered" evidence="3">
    <location>
        <begin position="93"/>
        <end position="116"/>
    </location>
</feature>
<accession>A0ABW4FX43</accession>
<keyword evidence="5" id="KW-1185">Reference proteome</keyword>
<dbReference type="Proteomes" id="UP001597145">
    <property type="component" value="Unassembled WGS sequence"/>
</dbReference>
<evidence type="ECO:0000313" key="5">
    <source>
        <dbReference type="Proteomes" id="UP001597145"/>
    </source>
</evidence>
<comment type="similarity">
    <text evidence="1 2">Belongs to the enoyl-CoA hydratase/isomerase family.</text>
</comment>
<reference evidence="5" key="1">
    <citation type="journal article" date="2019" name="Int. J. Syst. Evol. Microbiol.">
        <title>The Global Catalogue of Microorganisms (GCM) 10K type strain sequencing project: providing services to taxonomists for standard genome sequencing and annotation.</title>
        <authorList>
            <consortium name="The Broad Institute Genomics Platform"/>
            <consortium name="The Broad Institute Genome Sequencing Center for Infectious Disease"/>
            <person name="Wu L."/>
            <person name="Ma J."/>
        </authorList>
    </citation>
    <scope>NUCLEOTIDE SEQUENCE [LARGE SCALE GENOMIC DNA]</scope>
    <source>
        <strain evidence="5">JCM 12165</strain>
    </source>
</reference>
<protein>
    <submittedName>
        <fullName evidence="4">Enoyl-CoA hydratase/isomerase family protein</fullName>
    </submittedName>
</protein>
<dbReference type="Gene3D" id="3.90.226.10">
    <property type="entry name" value="2-enoyl-CoA Hydratase, Chain A, domain 1"/>
    <property type="match status" value="1"/>
</dbReference>
<dbReference type="SUPFAM" id="SSF52096">
    <property type="entry name" value="ClpP/crotonase"/>
    <property type="match status" value="1"/>
</dbReference>
<organism evidence="4 5">
    <name type="scientific">Pseudonocardia aurantiaca</name>
    <dbReference type="NCBI Taxonomy" id="75290"/>
    <lineage>
        <taxon>Bacteria</taxon>
        <taxon>Bacillati</taxon>
        <taxon>Actinomycetota</taxon>
        <taxon>Actinomycetes</taxon>
        <taxon>Pseudonocardiales</taxon>
        <taxon>Pseudonocardiaceae</taxon>
        <taxon>Pseudonocardia</taxon>
    </lineage>
</organism>
<evidence type="ECO:0000256" key="1">
    <source>
        <dbReference type="ARBA" id="ARBA00005254"/>
    </source>
</evidence>
<dbReference type="InterPro" id="IPR029045">
    <property type="entry name" value="ClpP/crotonase-like_dom_sf"/>
</dbReference>
<comment type="caution">
    <text evidence="4">The sequence shown here is derived from an EMBL/GenBank/DDBJ whole genome shotgun (WGS) entry which is preliminary data.</text>
</comment>